<feature type="region of interest" description="Disordered" evidence="2">
    <location>
        <begin position="333"/>
        <end position="376"/>
    </location>
</feature>
<dbReference type="KEGG" id="mfy:HH212_14005"/>
<dbReference type="InterPro" id="IPR007921">
    <property type="entry name" value="CHAP_dom"/>
</dbReference>
<dbReference type="SMART" id="SM00257">
    <property type="entry name" value="LysM"/>
    <property type="match status" value="1"/>
</dbReference>
<proteinExistence type="predicted"/>
<dbReference type="InterPro" id="IPR036779">
    <property type="entry name" value="LysM_dom_sf"/>
</dbReference>
<evidence type="ECO:0000256" key="2">
    <source>
        <dbReference type="SAM" id="MobiDB-lite"/>
    </source>
</evidence>
<keyword evidence="5" id="KW-1185">Reference proteome</keyword>
<dbReference type="SUPFAM" id="SSF54106">
    <property type="entry name" value="LysM domain"/>
    <property type="match status" value="1"/>
</dbReference>
<dbReference type="AlphaFoldDB" id="A0A7Z2VXL5"/>
<evidence type="ECO:0000313" key="5">
    <source>
        <dbReference type="Proteomes" id="UP000502415"/>
    </source>
</evidence>
<accession>A0A7Z2VXL5</accession>
<dbReference type="EMBL" id="CP051685">
    <property type="protein sequence ID" value="QJE01008.1"/>
    <property type="molecule type" value="Genomic_DNA"/>
</dbReference>
<dbReference type="Pfam" id="PF01476">
    <property type="entry name" value="LysM"/>
    <property type="match status" value="1"/>
</dbReference>
<sequence>MTREFISAKYDADTLTVDYAGDDGTHLLRTGGTIAWRFNNPGNIRPTPKGKKLIMGAIGIGKTKGNASFLIFKSYAEGRLQKKQLLRRAYNDRTIYTMLTGIPDPDMPGTLMKGYAPAMDNNDPLAYANDISKHTGLPITTRLSDISDAKMEEVLDAMEKCEGFHGKQKTRLEQEIPTTLLTISDGAMPKPNLPAQIKIGDKTYEKKTDSSGQLPRIAHTQPGKKVEIHFPDLSGAWKKQFEFVMDGVSSAHLLLHDLVSYEAPTAPKKPPTSVANPARKPFDHVVARKETLGILAGRFHTTVAEIMQDNPAIKDAAKIYIGQVIGIYGPPSGRMKTAAPRTAPKPKPAQGTAAKTHAVPPPTAGADLTRSKEGTGQPLAIVPADQKTAPWMPVAIEEAKKWAGKDESIITVTGNFHKRVGLGGNMNTTPWCASFANYCLMTAGAPYEKSASSQFATWSKKFKKIDKPVYGAIMVMRNYFQETGKAHGTGHVTFVYGKTTQGDIAGLGGNQSDRLKLSPYKLGEVSARFKLNGKVLEQKFHAFYIPVTYEEYAKSQPEPDIVNIADVNKNFLNIANSASSTNEKTQ</sequence>
<protein>
    <submittedName>
        <fullName evidence="4">LysM peptidoglycan-binding domain-containing protein</fullName>
    </submittedName>
</protein>
<reference evidence="4 5" key="1">
    <citation type="submission" date="2020-04" db="EMBL/GenBank/DDBJ databases">
        <title>Genome sequencing of novel species.</title>
        <authorList>
            <person name="Heo J."/>
            <person name="Kim S.-J."/>
            <person name="Kim J.-S."/>
            <person name="Hong S.-B."/>
            <person name="Kwon S.-W."/>
        </authorList>
    </citation>
    <scope>NUCLEOTIDE SEQUENCE [LARGE SCALE GENOMIC DNA]</scope>
    <source>
        <strain evidence="4 5">GN2-R2</strain>
    </source>
</reference>
<dbReference type="InterPro" id="IPR013423">
    <property type="entry name" value="CHP02594"/>
</dbReference>
<dbReference type="Proteomes" id="UP000502415">
    <property type="component" value="Chromosome"/>
</dbReference>
<evidence type="ECO:0000256" key="1">
    <source>
        <dbReference type="ARBA" id="ARBA00022801"/>
    </source>
</evidence>
<dbReference type="NCBIfam" id="TIGR02594">
    <property type="entry name" value="TIGR02594 family protein"/>
    <property type="match status" value="1"/>
</dbReference>
<dbReference type="PROSITE" id="PS51782">
    <property type="entry name" value="LYSM"/>
    <property type="match status" value="1"/>
</dbReference>
<keyword evidence="1" id="KW-0378">Hydrolase</keyword>
<gene>
    <name evidence="4" type="ORF">HH212_14005</name>
</gene>
<dbReference type="CDD" id="cd00118">
    <property type="entry name" value="LysM"/>
    <property type="match status" value="1"/>
</dbReference>
<feature type="domain" description="LysM" evidence="3">
    <location>
        <begin position="282"/>
        <end position="327"/>
    </location>
</feature>
<organism evidence="4 5">
    <name type="scientific">Massilia forsythiae</name>
    <dbReference type="NCBI Taxonomy" id="2728020"/>
    <lineage>
        <taxon>Bacteria</taxon>
        <taxon>Pseudomonadati</taxon>
        <taxon>Pseudomonadota</taxon>
        <taxon>Betaproteobacteria</taxon>
        <taxon>Burkholderiales</taxon>
        <taxon>Oxalobacteraceae</taxon>
        <taxon>Telluria group</taxon>
        <taxon>Massilia</taxon>
    </lineage>
</organism>
<evidence type="ECO:0000259" key="3">
    <source>
        <dbReference type="PROSITE" id="PS51782"/>
    </source>
</evidence>
<evidence type="ECO:0000313" key="4">
    <source>
        <dbReference type="EMBL" id="QJE01008.1"/>
    </source>
</evidence>
<name>A0A7Z2VXL5_9BURK</name>
<dbReference type="Pfam" id="PF05257">
    <property type="entry name" value="CHAP"/>
    <property type="match status" value="1"/>
</dbReference>
<dbReference type="GO" id="GO:0016787">
    <property type="term" value="F:hydrolase activity"/>
    <property type="evidence" value="ECO:0007669"/>
    <property type="project" value="UniProtKB-KW"/>
</dbReference>
<dbReference type="InterPro" id="IPR018392">
    <property type="entry name" value="LysM"/>
</dbReference>
<dbReference type="Gene3D" id="3.10.350.10">
    <property type="entry name" value="LysM domain"/>
    <property type="match status" value="1"/>
</dbReference>